<dbReference type="InterPro" id="IPR024079">
    <property type="entry name" value="MetalloPept_cat_dom_sf"/>
</dbReference>
<dbReference type="PANTHER" id="PTHR11733">
    <property type="entry name" value="ZINC METALLOPROTEASE FAMILY M13 NEPRILYSIN-RELATED"/>
    <property type="match status" value="1"/>
</dbReference>
<dbReference type="GO" id="GO:0016485">
    <property type="term" value="P:protein processing"/>
    <property type="evidence" value="ECO:0007669"/>
    <property type="project" value="TreeGrafter"/>
</dbReference>
<dbReference type="GO" id="GO:0005886">
    <property type="term" value="C:plasma membrane"/>
    <property type="evidence" value="ECO:0007669"/>
    <property type="project" value="TreeGrafter"/>
</dbReference>
<keyword evidence="1" id="KW-0732">Signal</keyword>
<comment type="caution">
    <text evidence="3">The sequence shown here is derived from an EMBL/GenBank/DDBJ whole genome shotgun (WGS) entry which is preliminary data.</text>
</comment>
<evidence type="ECO:0000256" key="1">
    <source>
        <dbReference type="SAM" id="SignalP"/>
    </source>
</evidence>
<protein>
    <recommendedName>
        <fullName evidence="2">Peptidase M13 C-terminal domain-containing protein</fullName>
    </recommendedName>
</protein>
<reference evidence="3" key="1">
    <citation type="submission" date="2022-11" db="EMBL/GenBank/DDBJ databases">
        <authorList>
            <person name="Kikuchi T."/>
        </authorList>
    </citation>
    <scope>NUCLEOTIDE SEQUENCE</scope>
    <source>
        <strain evidence="3">PS1010</strain>
    </source>
</reference>
<feature type="domain" description="Peptidase M13 C-terminal" evidence="2">
    <location>
        <begin position="337"/>
        <end position="464"/>
    </location>
</feature>
<dbReference type="Proteomes" id="UP001152747">
    <property type="component" value="Unassembled WGS sequence"/>
</dbReference>
<name>A0A9P1IBR8_9PELO</name>
<keyword evidence="4" id="KW-1185">Reference proteome</keyword>
<evidence type="ECO:0000259" key="2">
    <source>
        <dbReference type="Pfam" id="PF01431"/>
    </source>
</evidence>
<dbReference type="InterPro" id="IPR000718">
    <property type="entry name" value="Peptidase_M13"/>
</dbReference>
<dbReference type="SUPFAM" id="SSF55486">
    <property type="entry name" value="Metalloproteases ('zincins'), catalytic domain"/>
    <property type="match status" value="1"/>
</dbReference>
<dbReference type="PROSITE" id="PS51885">
    <property type="entry name" value="NEPRILYSIN"/>
    <property type="match status" value="1"/>
</dbReference>
<dbReference type="InterPro" id="IPR018497">
    <property type="entry name" value="Peptidase_M13_C"/>
</dbReference>
<feature type="signal peptide" evidence="1">
    <location>
        <begin position="1"/>
        <end position="16"/>
    </location>
</feature>
<dbReference type="Gene3D" id="3.40.390.10">
    <property type="entry name" value="Collagenase (Catalytic Domain)"/>
    <property type="match status" value="2"/>
</dbReference>
<organism evidence="3 4">
    <name type="scientific">Caenorhabditis angaria</name>
    <dbReference type="NCBI Taxonomy" id="860376"/>
    <lineage>
        <taxon>Eukaryota</taxon>
        <taxon>Metazoa</taxon>
        <taxon>Ecdysozoa</taxon>
        <taxon>Nematoda</taxon>
        <taxon>Chromadorea</taxon>
        <taxon>Rhabditida</taxon>
        <taxon>Rhabditina</taxon>
        <taxon>Rhabditomorpha</taxon>
        <taxon>Rhabditoidea</taxon>
        <taxon>Rhabditidae</taxon>
        <taxon>Peloderinae</taxon>
        <taxon>Caenorhabditis</taxon>
    </lineage>
</organism>
<dbReference type="Pfam" id="PF01431">
    <property type="entry name" value="Peptidase_M13"/>
    <property type="match status" value="1"/>
</dbReference>
<proteinExistence type="predicted"/>
<accession>A0A9P1IBR8</accession>
<dbReference type="EMBL" id="CANHGI010000002">
    <property type="protein sequence ID" value="CAI5442967.1"/>
    <property type="molecule type" value="Genomic_DNA"/>
</dbReference>
<evidence type="ECO:0000313" key="3">
    <source>
        <dbReference type="EMBL" id="CAI5442967.1"/>
    </source>
</evidence>
<gene>
    <name evidence="3" type="ORF">CAMP_LOCUS5604</name>
</gene>
<evidence type="ECO:0000313" key="4">
    <source>
        <dbReference type="Proteomes" id="UP001152747"/>
    </source>
</evidence>
<feature type="chain" id="PRO_5040424795" description="Peptidase M13 C-terminal domain-containing protein" evidence="1">
    <location>
        <begin position="17"/>
        <end position="482"/>
    </location>
</feature>
<dbReference type="PANTHER" id="PTHR11733:SF208">
    <property type="entry name" value="PEPTIDASE M13 C-TERMINAL DOMAIN-CONTAINING PROTEIN"/>
    <property type="match status" value="1"/>
</dbReference>
<sequence length="482" mass="55627">MKVLFILASIFCVSQATDQYRKYIEQFVPSLVNIKNTSRISQIIDDSVDPCDNFHRHACSNTTTSTLDHAFSEHLNQLLDKTHIKMSNPTLEKFTNVASFYSRRDFTSQLVRHFQKQYLNRCKTNSLDDFLQEVQILYPPSSNCISQIIQGADCQVSSQNFADCFQNFPIELFQQTLFFFVYDAVHLNWIEQYGSVALDNRINSTLQDVKTFALELIKKTPWLQHYADYSSVRKKSDIMPIFEKQSEVYTNCSARSLLRDAPKHVLCLYQIFNHKELWINLQDIRPVIKISDAAGNLHGVLYLYLTYFYISQYISDIAEYMAYTGFTVGHEFGHSIMLSKKSKTKYSEIVRNCVQNQFNRSCSLYEEANCTVLDTQIGDNGADLIGFEISYELFKRQIGDKLHEILFYYAYAAQWCAPYPTEDGLQHQAKVVRTNAVLIQHDEFRKAFGCSDQSKMVQSNNGKCNIFGPDAPQTKSRNLIGF</sequence>
<dbReference type="OrthoDB" id="5795773at2759"/>
<dbReference type="AlphaFoldDB" id="A0A9P1IBR8"/>
<dbReference type="GO" id="GO:0004222">
    <property type="term" value="F:metalloendopeptidase activity"/>
    <property type="evidence" value="ECO:0007669"/>
    <property type="project" value="InterPro"/>
</dbReference>